<dbReference type="Proteomes" id="UP000219559">
    <property type="component" value="Unassembled WGS sequence"/>
</dbReference>
<comment type="caution">
    <text evidence="1">The sequence shown here is derived from an EMBL/GenBank/DDBJ whole genome shotgun (WGS) entry which is preliminary data.</text>
</comment>
<evidence type="ECO:0000313" key="1">
    <source>
        <dbReference type="EMBL" id="PCE65001.1"/>
    </source>
</evidence>
<dbReference type="InterPro" id="IPR036237">
    <property type="entry name" value="Xyl_isomerase-like_sf"/>
</dbReference>
<name>A0A2A4G9B2_9FLAO</name>
<dbReference type="GO" id="GO:0016853">
    <property type="term" value="F:isomerase activity"/>
    <property type="evidence" value="ECO:0007669"/>
    <property type="project" value="UniProtKB-KW"/>
</dbReference>
<accession>A0A2A4G9B2</accession>
<evidence type="ECO:0000313" key="2">
    <source>
        <dbReference type="Proteomes" id="UP000219559"/>
    </source>
</evidence>
<dbReference type="OrthoDB" id="9785907at2"/>
<dbReference type="EMBL" id="NBWU01000002">
    <property type="protein sequence ID" value="PCE65001.1"/>
    <property type="molecule type" value="Genomic_DNA"/>
</dbReference>
<dbReference type="SUPFAM" id="SSF51658">
    <property type="entry name" value="Xylose isomerase-like"/>
    <property type="match status" value="1"/>
</dbReference>
<dbReference type="AlphaFoldDB" id="A0A2A4G9B2"/>
<organism evidence="1 2">
    <name type="scientific">Sediminicola luteus</name>
    <dbReference type="NCBI Taxonomy" id="319238"/>
    <lineage>
        <taxon>Bacteria</taxon>
        <taxon>Pseudomonadati</taxon>
        <taxon>Bacteroidota</taxon>
        <taxon>Flavobacteriia</taxon>
        <taxon>Flavobacteriales</taxon>
        <taxon>Flavobacteriaceae</taxon>
        <taxon>Sediminicola</taxon>
    </lineage>
</organism>
<dbReference type="NCBIfam" id="NF035939">
    <property type="entry name" value="TIM_EboE"/>
    <property type="match status" value="1"/>
</dbReference>
<reference evidence="1 2" key="1">
    <citation type="submission" date="2017-04" db="EMBL/GenBank/DDBJ databases">
        <title>A new member of the family Flavobacteriaceae isolated from ascidians.</title>
        <authorList>
            <person name="Chen L."/>
        </authorList>
    </citation>
    <scope>NUCLEOTIDE SEQUENCE [LARGE SCALE GENOMIC DNA]</scope>
    <source>
        <strain evidence="1 2">HQA918</strain>
    </source>
</reference>
<keyword evidence="1" id="KW-0413">Isomerase</keyword>
<proteinExistence type="predicted"/>
<protein>
    <submittedName>
        <fullName evidence="1">Xylose isomerase</fullName>
    </submittedName>
</protein>
<keyword evidence="2" id="KW-1185">Reference proteome</keyword>
<gene>
    <name evidence="1" type="ORF">B7P33_07545</name>
</gene>
<sequence>MELSPFGHISYCTNIHAGEHWEEVFDKLKQYIPRIKTEVSPDKSFGIGLRLSDIASKELLEGNNLTEFVNWMAETDTYVFTMNGFPFGSFHNTVVKDQVHAPDWITQARLDYSKRLLFILSQILPQGMSGGVSTNPVGYRHWFKGQSESEGALEKGASQMLEVALYLHQLEKETGKYLHLDIEPEPDGFLENSPEVLDFFQEYLLRLGKPKFQNELGVSAEEAERLIKRHLTLCYDICHFALAYESPEYTLGALKQAGIQVGKVQVSAALRILFDAEPNKVWQVLEAFDESTYLHQVTQQTEEGVKTYADLPDLLAHKGDFTELRAHFHVPIFLERYGLLQSTQDQIKAVVDYAKTHAVSEHWEVETYTWDVLPADLKTEMGACIIRELQWLKSEFES</sequence>